<evidence type="ECO:0000313" key="4">
    <source>
        <dbReference type="Proteomes" id="UP000604481"/>
    </source>
</evidence>
<dbReference type="RefSeq" id="WP_194116725.1">
    <property type="nucleotide sequence ID" value="NZ_JADFUA010000007.1"/>
</dbReference>
<feature type="domain" description="AB hydrolase-1" evidence="2">
    <location>
        <begin position="138"/>
        <end position="350"/>
    </location>
</feature>
<evidence type="ECO:0000313" key="3">
    <source>
        <dbReference type="EMBL" id="MBE9610208.1"/>
    </source>
</evidence>
<evidence type="ECO:0000259" key="2">
    <source>
        <dbReference type="Pfam" id="PF12697"/>
    </source>
</evidence>
<dbReference type="PANTHER" id="PTHR43798">
    <property type="entry name" value="MONOACYLGLYCEROL LIPASE"/>
    <property type="match status" value="1"/>
</dbReference>
<protein>
    <submittedName>
        <fullName evidence="3">Alpha/beta fold hydrolase</fullName>
    </submittedName>
</protein>
<dbReference type="InterPro" id="IPR000073">
    <property type="entry name" value="AB_hydrolase_1"/>
</dbReference>
<dbReference type="Pfam" id="PF12697">
    <property type="entry name" value="Abhydrolase_6"/>
    <property type="match status" value="1"/>
</dbReference>
<keyword evidence="1" id="KW-0472">Membrane</keyword>
<sequence>MSPSLPIVPFARPATMLLTLLRKRPIRLLLTLLAGALLPVVLLTALWLHNLPRLSPWHTEVPAGEYTARSSIRTLAEYRQQEDQLFAEVASRIVAATPGAEQRLLNRYAQHSLANPLHYAQNWNRTIELPGGANQPAILLLHGLSDSPYSMRALAQALNRQGYHVLVLRLPGHGTAPAALTELVWEDAAAAVRLAMRHLAERQHPIHIIGYSTGATLAVEYQLARLDGEGLPEIASMTLISPAIAVTPAAGYARFVKQLAPISGIGAAAWSEIVPEYDPYKYNSFPFNAAVQIDRLTSHIRTGIQRHAPLADWPATQVFLSAVDDTVLPEAAVSEFMDRLKGAGHRLTIFDRNRRAELAPLMRSEAGAWAQAMLGKPVPRGYAIEFVSNRRDTASNEVLIEDYPAGATVHTDRFAGLSWPVGVYALAHVSLPFPEDDPLLGINGQAATAPLNLSRRLVGERGVLDLAPASLLRLRYNPFYPLVENEISAFIAQHSATGHLP</sequence>
<keyword evidence="1" id="KW-1133">Transmembrane helix</keyword>
<dbReference type="InterPro" id="IPR029058">
    <property type="entry name" value="AB_hydrolase_fold"/>
</dbReference>
<dbReference type="Proteomes" id="UP000604481">
    <property type="component" value="Unassembled WGS sequence"/>
</dbReference>
<keyword evidence="3" id="KW-0378">Hydrolase</keyword>
<name>A0A8J7G2H7_9NEIS</name>
<dbReference type="PANTHER" id="PTHR43798:SF33">
    <property type="entry name" value="HYDROLASE, PUTATIVE (AFU_ORTHOLOGUE AFUA_2G14860)-RELATED"/>
    <property type="match status" value="1"/>
</dbReference>
<dbReference type="GO" id="GO:0016020">
    <property type="term" value="C:membrane"/>
    <property type="evidence" value="ECO:0007669"/>
    <property type="project" value="TreeGrafter"/>
</dbReference>
<dbReference type="SUPFAM" id="SSF53474">
    <property type="entry name" value="alpha/beta-Hydrolases"/>
    <property type="match status" value="1"/>
</dbReference>
<dbReference type="AlphaFoldDB" id="A0A8J7G2H7"/>
<dbReference type="Gene3D" id="3.40.50.1820">
    <property type="entry name" value="alpha/beta hydrolase"/>
    <property type="match status" value="1"/>
</dbReference>
<dbReference type="GO" id="GO:0016787">
    <property type="term" value="F:hydrolase activity"/>
    <property type="evidence" value="ECO:0007669"/>
    <property type="project" value="UniProtKB-KW"/>
</dbReference>
<keyword evidence="4" id="KW-1185">Reference proteome</keyword>
<feature type="transmembrane region" description="Helical" evidence="1">
    <location>
        <begin position="26"/>
        <end position="48"/>
    </location>
</feature>
<comment type="caution">
    <text evidence="3">The sequence shown here is derived from an EMBL/GenBank/DDBJ whole genome shotgun (WGS) entry which is preliminary data.</text>
</comment>
<keyword evidence="1" id="KW-0812">Transmembrane</keyword>
<evidence type="ECO:0000256" key="1">
    <source>
        <dbReference type="SAM" id="Phobius"/>
    </source>
</evidence>
<accession>A0A8J7G2H7</accession>
<dbReference type="EMBL" id="JADFUA010000007">
    <property type="protein sequence ID" value="MBE9610208.1"/>
    <property type="molecule type" value="Genomic_DNA"/>
</dbReference>
<proteinExistence type="predicted"/>
<dbReference type="InterPro" id="IPR050266">
    <property type="entry name" value="AB_hydrolase_sf"/>
</dbReference>
<gene>
    <name evidence="3" type="ORF">INR99_12730</name>
</gene>
<reference evidence="3 4" key="1">
    <citation type="submission" date="2020-10" db="EMBL/GenBank/DDBJ databases">
        <title>The genome sequence of Chitinilyticum litopenaei 4Y14.</title>
        <authorList>
            <person name="Liu Y."/>
        </authorList>
    </citation>
    <scope>NUCLEOTIDE SEQUENCE [LARGE SCALE GENOMIC DNA]</scope>
    <source>
        <strain evidence="3 4">4Y14</strain>
    </source>
</reference>
<organism evidence="3 4">
    <name type="scientific">Chitinilyticum piscinae</name>
    <dbReference type="NCBI Taxonomy" id="2866724"/>
    <lineage>
        <taxon>Bacteria</taxon>
        <taxon>Pseudomonadati</taxon>
        <taxon>Pseudomonadota</taxon>
        <taxon>Betaproteobacteria</taxon>
        <taxon>Neisseriales</taxon>
        <taxon>Chitinibacteraceae</taxon>
        <taxon>Chitinilyticum</taxon>
    </lineage>
</organism>